<feature type="compositionally biased region" description="Pro residues" evidence="3">
    <location>
        <begin position="841"/>
        <end position="852"/>
    </location>
</feature>
<reference evidence="5" key="1">
    <citation type="submission" date="2021-03" db="EMBL/GenBank/DDBJ databases">
        <authorList>
            <person name="Bekaert M."/>
        </authorList>
    </citation>
    <scope>NUCLEOTIDE SEQUENCE</scope>
</reference>
<evidence type="ECO:0000256" key="1">
    <source>
        <dbReference type="ARBA" id="ARBA00004123"/>
    </source>
</evidence>
<protein>
    <submittedName>
        <fullName evidence="5">HNRNPUL1</fullName>
    </submittedName>
</protein>
<feature type="compositionally biased region" description="Low complexity" evidence="3">
    <location>
        <begin position="604"/>
        <end position="619"/>
    </location>
</feature>
<dbReference type="SUPFAM" id="SSF49899">
    <property type="entry name" value="Concanavalin A-like lectins/glucanases"/>
    <property type="match status" value="1"/>
</dbReference>
<comment type="subcellular location">
    <subcellularLocation>
        <location evidence="1">Nucleus</location>
    </subcellularLocation>
</comment>
<dbReference type="InterPro" id="IPR027417">
    <property type="entry name" value="P-loop_NTPase"/>
</dbReference>
<dbReference type="PANTHER" id="PTHR12381">
    <property type="entry name" value="HETEROGENEOUS NUCLEAR RIBONUCLEOPROTEIN U FAMILY MEMBER"/>
    <property type="match status" value="1"/>
</dbReference>
<feature type="compositionally biased region" description="Low complexity" evidence="3">
    <location>
        <begin position="786"/>
        <end position="796"/>
    </location>
</feature>
<dbReference type="PROSITE" id="PS50188">
    <property type="entry name" value="B302_SPRY"/>
    <property type="match status" value="1"/>
</dbReference>
<dbReference type="SMART" id="SM00449">
    <property type="entry name" value="SPRY"/>
    <property type="match status" value="1"/>
</dbReference>
<accession>A0A8S3QRV9</accession>
<dbReference type="CDD" id="cd12884">
    <property type="entry name" value="SPRY_hnRNP"/>
    <property type="match status" value="1"/>
</dbReference>
<dbReference type="GO" id="GO:0003723">
    <property type="term" value="F:RNA binding"/>
    <property type="evidence" value="ECO:0007669"/>
    <property type="project" value="TreeGrafter"/>
</dbReference>
<dbReference type="OrthoDB" id="445357at2759"/>
<dbReference type="InterPro" id="IPR001870">
    <property type="entry name" value="B30.2/SPRY"/>
</dbReference>
<name>A0A8S3QRV9_MYTED</name>
<evidence type="ECO:0000256" key="2">
    <source>
        <dbReference type="ARBA" id="ARBA00023242"/>
    </source>
</evidence>
<organism evidence="5 6">
    <name type="scientific">Mytilus edulis</name>
    <name type="common">Blue mussel</name>
    <dbReference type="NCBI Taxonomy" id="6550"/>
    <lineage>
        <taxon>Eukaryota</taxon>
        <taxon>Metazoa</taxon>
        <taxon>Spiralia</taxon>
        <taxon>Lophotrochozoa</taxon>
        <taxon>Mollusca</taxon>
        <taxon>Bivalvia</taxon>
        <taxon>Autobranchia</taxon>
        <taxon>Pteriomorphia</taxon>
        <taxon>Mytilida</taxon>
        <taxon>Mytiloidea</taxon>
        <taxon>Mytilidae</taxon>
        <taxon>Mytilinae</taxon>
        <taxon>Mytilus</taxon>
    </lineage>
</organism>
<dbReference type="SUPFAM" id="SSF52540">
    <property type="entry name" value="P-loop containing nucleoside triphosphate hydrolases"/>
    <property type="match status" value="1"/>
</dbReference>
<dbReference type="PANTHER" id="PTHR12381:SF56">
    <property type="entry name" value="B30.2_SPRY DOMAIN-CONTAINING PROTEIN-RELATED"/>
    <property type="match status" value="1"/>
</dbReference>
<gene>
    <name evidence="5" type="ORF">MEDL_13176</name>
</gene>
<keyword evidence="6" id="KW-1185">Reference proteome</keyword>
<dbReference type="EMBL" id="CAJPWZ010000676">
    <property type="protein sequence ID" value="CAG2198403.1"/>
    <property type="molecule type" value="Genomic_DNA"/>
</dbReference>
<proteinExistence type="predicted"/>
<evidence type="ECO:0000259" key="4">
    <source>
        <dbReference type="PROSITE" id="PS50188"/>
    </source>
</evidence>
<feature type="compositionally biased region" description="Gly residues" evidence="3">
    <location>
        <begin position="774"/>
        <end position="785"/>
    </location>
</feature>
<dbReference type="InterPro" id="IPR003877">
    <property type="entry name" value="SPRY_dom"/>
</dbReference>
<feature type="compositionally biased region" description="Basic and acidic residues" evidence="3">
    <location>
        <begin position="429"/>
        <end position="442"/>
    </location>
</feature>
<feature type="compositionally biased region" description="Polar residues" evidence="3">
    <location>
        <begin position="380"/>
        <end position="389"/>
    </location>
</feature>
<dbReference type="InterPro" id="IPR043136">
    <property type="entry name" value="B30.2/SPRY_sf"/>
</dbReference>
<evidence type="ECO:0000256" key="3">
    <source>
        <dbReference type="SAM" id="MobiDB-lite"/>
    </source>
</evidence>
<comment type="caution">
    <text evidence="5">The sequence shown here is derived from an EMBL/GenBank/DDBJ whole genome shotgun (WGS) entry which is preliminary data.</text>
</comment>
<feature type="region of interest" description="Disordered" evidence="3">
    <location>
        <begin position="343"/>
        <end position="687"/>
    </location>
</feature>
<sequence>MSGKLYYEVQVVEHLPTNFGENHQETNPHVLRVGWSIDESSFQLGEEPFSYGYGGTGKFSKNCKFSNYGEPYGEGDVIGALLDLDAKPPSMSFTKNGKWLGVAETLSAFPVGVKERALFPHILSKNTKFIVNFGQQESWYSPPQGFNYVMHQPGLVRGMEAPAKKSDCEIVMIIGLPGAGKTTWGINHQKAHPEKRYNIIGSDTLIDKMKVMGLPRKNNYHGRWDVLIDKATKCLNKLFEMAQKRNRNFILDQTNVYPSARKRKMKNFSGFLRRAVIIQPEDSEIQRRSEQRTVEDGKFVPESAIVEMKANFKLPDVNDHLFDKIDYVELPREASVKLVERYNGEGKHGSQPPRTGGQPFQPPADLRQGQPFYQPMPGQGNRQPLQQGQDRFGQAGMAYRPPEPPAPPQGGGQHGAEDVYGNRHRHAQHDRNEEPSDKRGRFETNNPSASALDFIKQEYSGGDDEQKQSQKRIKKEPQWNQMAYGGGGQGFPGGQFEFANKNALQSQGNPMFFQPQPPPPPPESIKSEPGSGFQGQGQNWQQQQAEMFAKQPGFAIQGAFRNPIPNVGNPPPSFQGGQPFIQQKPPQSGGFGGPRMQQPPKSDQQSFGFGGQKQQNFSSDNKFSKPPTSNVQDQQSFQQGSHDPDNDRKSSSPGGSKPRRERKRPSKWDTPTEENSQGEVGLSEEVQSHIAACEAAYQANAESGMGDGQIKQEKDANNMGQSNHRDRPKPSEQFNQGHRPNGPGGGFNRPPKNFGPGGPKMERDQFVHDQFSGGFDGPPGPGNFGEGMRPQGPPHRGFGGRPPRPLMGRGGPPQRPPFRGGPHGGPPGFPGPGRGHGPGGPGGPRPFRPRGPPDQGMRGRGFGPRNGPPPFGPRGMRGPRGGRGPRPF</sequence>
<evidence type="ECO:0000313" key="6">
    <source>
        <dbReference type="Proteomes" id="UP000683360"/>
    </source>
</evidence>
<feature type="domain" description="B30.2/SPRY" evidence="4">
    <location>
        <begin position="1"/>
        <end position="138"/>
    </location>
</feature>
<dbReference type="AlphaFoldDB" id="A0A8S3QRV9"/>
<keyword evidence="2" id="KW-0539">Nucleus</keyword>
<feature type="compositionally biased region" description="Gly residues" evidence="3">
    <location>
        <begin position="831"/>
        <end position="840"/>
    </location>
</feature>
<dbReference type="GO" id="GO:0000380">
    <property type="term" value="P:alternative mRNA splicing, via spliceosome"/>
    <property type="evidence" value="ECO:0007669"/>
    <property type="project" value="TreeGrafter"/>
</dbReference>
<feature type="region of interest" description="Disordered" evidence="3">
    <location>
        <begin position="701"/>
        <end position="888"/>
    </location>
</feature>
<dbReference type="InterPro" id="IPR013320">
    <property type="entry name" value="ConA-like_dom_sf"/>
</dbReference>
<evidence type="ECO:0000313" key="5">
    <source>
        <dbReference type="EMBL" id="CAG2198403.1"/>
    </source>
</evidence>
<dbReference type="GO" id="GO:0005634">
    <property type="term" value="C:nucleus"/>
    <property type="evidence" value="ECO:0007669"/>
    <property type="project" value="UniProtKB-SubCell"/>
</dbReference>
<feature type="compositionally biased region" description="Gly residues" evidence="3">
    <location>
        <begin position="484"/>
        <end position="493"/>
    </location>
</feature>
<feature type="compositionally biased region" description="Gly residues" evidence="3">
    <location>
        <begin position="878"/>
        <end position="888"/>
    </location>
</feature>
<dbReference type="Pfam" id="PF13671">
    <property type="entry name" value="AAA_33"/>
    <property type="match status" value="1"/>
</dbReference>
<dbReference type="Gene3D" id="3.40.50.300">
    <property type="entry name" value="P-loop containing nucleotide triphosphate hydrolases"/>
    <property type="match status" value="1"/>
</dbReference>
<dbReference type="Proteomes" id="UP000683360">
    <property type="component" value="Unassembled WGS sequence"/>
</dbReference>
<dbReference type="InterPro" id="IPR035778">
    <property type="entry name" value="SPRY_hnRNP_U"/>
</dbReference>
<dbReference type="Gene3D" id="2.60.120.920">
    <property type="match status" value="1"/>
</dbReference>
<feature type="compositionally biased region" description="Polar residues" evidence="3">
    <location>
        <begin position="626"/>
        <end position="641"/>
    </location>
</feature>
<dbReference type="Pfam" id="PF00622">
    <property type="entry name" value="SPRY"/>
    <property type="match status" value="1"/>
</dbReference>